<dbReference type="InterPro" id="IPR013149">
    <property type="entry name" value="ADH-like_C"/>
</dbReference>
<keyword evidence="1" id="KW-0521">NADP</keyword>
<reference evidence="5" key="1">
    <citation type="journal article" date="2019" name="Int. J. Syst. Evol. Microbiol.">
        <title>The Global Catalogue of Microorganisms (GCM) 10K type strain sequencing project: providing services to taxonomists for standard genome sequencing and annotation.</title>
        <authorList>
            <consortium name="The Broad Institute Genomics Platform"/>
            <consortium name="The Broad Institute Genome Sequencing Center for Infectious Disease"/>
            <person name="Wu L."/>
            <person name="Ma J."/>
        </authorList>
    </citation>
    <scope>NUCLEOTIDE SEQUENCE [LARGE SCALE GENOMIC DNA]</scope>
    <source>
        <strain evidence="5">CCM 7043</strain>
    </source>
</reference>
<organism evidence="4 5">
    <name type="scientific">Pseudonocardia yunnanensis</name>
    <dbReference type="NCBI Taxonomy" id="58107"/>
    <lineage>
        <taxon>Bacteria</taxon>
        <taxon>Bacillati</taxon>
        <taxon>Actinomycetota</taxon>
        <taxon>Actinomycetes</taxon>
        <taxon>Pseudonocardiales</taxon>
        <taxon>Pseudonocardiaceae</taxon>
        <taxon>Pseudonocardia</taxon>
    </lineage>
</organism>
<evidence type="ECO:0000256" key="1">
    <source>
        <dbReference type="ARBA" id="ARBA00022857"/>
    </source>
</evidence>
<gene>
    <name evidence="4" type="ORF">ACFSJD_24580</name>
</gene>
<sequence>MKAIRQYEFGPAINLRFEEVPDPVPGEGHVLVRVAAAGVHLLDTFIRAGMTGGPFPPPPLPMTPGREVSGVVTDVGPGVEPSWVGRQVVAHLGMASGGYAELALAPAAALHPLPDGLAPQAAVAMIGTGRTALGILDAAEIVAEDVVLVPAAAGGMGTLFIQAARVAGATVAGLAGGPDKVARVRALGADVAVDYRAVGWRDELLAALGGRKPTLLLDGVGGEVGRAGLEMLDVGGRIVMFGWSAGEPTQFTSADVVAGSLSTVWVTGPRMLRRYGGLRPLETRALAEAAAGRLVPVVHPAFPLADAAQAHTALEERGTTGKVVLAP</sequence>
<dbReference type="InterPro" id="IPR020843">
    <property type="entry name" value="ER"/>
</dbReference>
<dbReference type="Proteomes" id="UP001597114">
    <property type="component" value="Unassembled WGS sequence"/>
</dbReference>
<dbReference type="EMBL" id="JBHUCO010000028">
    <property type="protein sequence ID" value="MFD1520694.1"/>
    <property type="molecule type" value="Genomic_DNA"/>
</dbReference>
<dbReference type="PANTHER" id="PTHR48106">
    <property type="entry name" value="QUINONE OXIDOREDUCTASE PIG3-RELATED"/>
    <property type="match status" value="1"/>
</dbReference>
<comment type="caution">
    <text evidence="4">The sequence shown here is derived from an EMBL/GenBank/DDBJ whole genome shotgun (WGS) entry which is preliminary data.</text>
</comment>
<keyword evidence="2" id="KW-0560">Oxidoreductase</keyword>
<evidence type="ECO:0000313" key="5">
    <source>
        <dbReference type="Proteomes" id="UP001597114"/>
    </source>
</evidence>
<dbReference type="Gene3D" id="3.40.50.720">
    <property type="entry name" value="NAD(P)-binding Rossmann-like Domain"/>
    <property type="match status" value="1"/>
</dbReference>
<dbReference type="SUPFAM" id="SSF50129">
    <property type="entry name" value="GroES-like"/>
    <property type="match status" value="1"/>
</dbReference>
<keyword evidence="5" id="KW-1185">Reference proteome</keyword>
<dbReference type="InterPro" id="IPR013154">
    <property type="entry name" value="ADH-like_N"/>
</dbReference>
<dbReference type="Pfam" id="PF00107">
    <property type="entry name" value="ADH_zinc_N"/>
    <property type="match status" value="1"/>
</dbReference>
<evidence type="ECO:0000259" key="3">
    <source>
        <dbReference type="SMART" id="SM00829"/>
    </source>
</evidence>
<dbReference type="RefSeq" id="WP_344722626.1">
    <property type="nucleotide sequence ID" value="NZ_BAAAUS010000013.1"/>
</dbReference>
<dbReference type="Pfam" id="PF08240">
    <property type="entry name" value="ADH_N"/>
    <property type="match status" value="1"/>
</dbReference>
<dbReference type="InterPro" id="IPR011032">
    <property type="entry name" value="GroES-like_sf"/>
</dbReference>
<feature type="domain" description="Enoyl reductase (ER)" evidence="3">
    <location>
        <begin position="10"/>
        <end position="325"/>
    </location>
</feature>
<protein>
    <submittedName>
        <fullName evidence="4">Zinc-binding dehydrogenase</fullName>
    </submittedName>
</protein>
<dbReference type="SUPFAM" id="SSF51735">
    <property type="entry name" value="NAD(P)-binding Rossmann-fold domains"/>
    <property type="match status" value="1"/>
</dbReference>
<evidence type="ECO:0000313" key="4">
    <source>
        <dbReference type="EMBL" id="MFD1520694.1"/>
    </source>
</evidence>
<dbReference type="SMART" id="SM00829">
    <property type="entry name" value="PKS_ER"/>
    <property type="match status" value="1"/>
</dbReference>
<accession>A0ABW4F355</accession>
<proteinExistence type="predicted"/>
<dbReference type="Gene3D" id="3.90.180.10">
    <property type="entry name" value="Medium-chain alcohol dehydrogenases, catalytic domain"/>
    <property type="match status" value="1"/>
</dbReference>
<name>A0ABW4F355_9PSEU</name>
<dbReference type="InterPro" id="IPR036291">
    <property type="entry name" value="NAD(P)-bd_dom_sf"/>
</dbReference>
<evidence type="ECO:0000256" key="2">
    <source>
        <dbReference type="ARBA" id="ARBA00023002"/>
    </source>
</evidence>